<gene>
    <name evidence="1" type="ORF">OOW_P131scaffold00069g5</name>
</gene>
<accession>L7JPN2</accession>
<evidence type="ECO:0000313" key="1">
    <source>
        <dbReference type="EMBL" id="ELQ70197.1"/>
    </source>
</evidence>
<dbReference type="AlphaFoldDB" id="L7JPN2"/>
<proteinExistence type="predicted"/>
<reference evidence="1" key="1">
    <citation type="journal article" date="2012" name="PLoS Genet.">
        <title>Comparative analysis of the genomes of two field isolates of the rice blast fungus Magnaporthe oryzae.</title>
        <authorList>
            <person name="Xue M."/>
            <person name="Yang J."/>
            <person name="Li Z."/>
            <person name="Hu S."/>
            <person name="Yao N."/>
            <person name="Dean R.A."/>
            <person name="Zhao W."/>
            <person name="Shen M."/>
            <person name="Zhang H."/>
            <person name="Li C."/>
            <person name="Liu L."/>
            <person name="Cao L."/>
            <person name="Xu X."/>
            <person name="Xing Y."/>
            <person name="Hsiang T."/>
            <person name="Zhang Z."/>
            <person name="Xu J.R."/>
            <person name="Peng Y.L."/>
        </authorList>
    </citation>
    <scope>NUCLEOTIDE SEQUENCE [LARGE SCALE GENOMIC DNA]</scope>
    <source>
        <strain evidence="1">P131</strain>
    </source>
</reference>
<name>L7JPN2_PYRO1</name>
<protein>
    <submittedName>
        <fullName evidence="1">Uncharacterized protein</fullName>
    </submittedName>
</protein>
<organism>
    <name type="scientific">Pyricularia oryzae (strain P131)</name>
    <name type="common">Rice blast fungus</name>
    <name type="synonym">Magnaporthe oryzae</name>
    <dbReference type="NCBI Taxonomy" id="1143193"/>
    <lineage>
        <taxon>Eukaryota</taxon>
        <taxon>Fungi</taxon>
        <taxon>Dikarya</taxon>
        <taxon>Ascomycota</taxon>
        <taxon>Pezizomycotina</taxon>
        <taxon>Sordariomycetes</taxon>
        <taxon>Sordariomycetidae</taxon>
        <taxon>Magnaporthales</taxon>
        <taxon>Pyriculariaceae</taxon>
        <taxon>Pyricularia</taxon>
    </lineage>
</organism>
<sequence>MIVFVNAGQQTATVRGVLRRGKATVLNTSKCFLEQELSTGPVVNYYSMGRRNPSPITNQRVVATALWALFYVFHIPKNVLQNLEVADQVVYLGRGSTKGPTNRNEPPGIFCITPQVFGTMKLLNRLLRWRKASDEEHSPTTPEQALSVIALGHTDADTAHVLDPSVDFDPEWALKREDVADRRLFTYSGPRARPLSILDLGASQPSQRQLSTATALIFVADLEPYDQPGPPPALNHIQSVLARLAAVRSSAPDLPLFLLLRNTGPFRRKLDEVPLESCFPGEDCTLRGDELEGAPGVKLLIRKLNETNPGSGPDEDTFYLNFMAREATVTNMTFIILVISDMAQSR</sequence>
<dbReference type="EMBL" id="JH794741">
    <property type="protein sequence ID" value="ELQ70197.1"/>
    <property type="molecule type" value="Genomic_DNA"/>
</dbReference>